<accession>A0A210QT88</accession>
<dbReference type="GO" id="GO:0006487">
    <property type="term" value="P:protein N-linked glycosylation"/>
    <property type="evidence" value="ECO:0007669"/>
    <property type="project" value="TreeGrafter"/>
</dbReference>
<evidence type="ECO:0000256" key="6">
    <source>
        <dbReference type="ARBA" id="ARBA00022692"/>
    </source>
</evidence>
<keyword evidence="9 10" id="KW-0472">Membrane</keyword>
<evidence type="ECO:0000256" key="2">
    <source>
        <dbReference type="ARBA" id="ARBA00004922"/>
    </source>
</evidence>
<dbReference type="EMBL" id="NEDP02002015">
    <property type="protein sequence ID" value="OWF51951.1"/>
    <property type="molecule type" value="Genomic_DNA"/>
</dbReference>
<gene>
    <name evidence="12" type="ORF">KP79_PYT18473</name>
</gene>
<evidence type="ECO:0000256" key="7">
    <source>
        <dbReference type="ARBA" id="ARBA00022824"/>
    </source>
</evidence>
<evidence type="ECO:0000256" key="8">
    <source>
        <dbReference type="ARBA" id="ARBA00022989"/>
    </source>
</evidence>
<keyword evidence="7 10" id="KW-0256">Endoplasmic reticulum</keyword>
<dbReference type="InterPro" id="IPR004856">
    <property type="entry name" value="Glyco_trans_ALG6/ALG8"/>
</dbReference>
<evidence type="ECO:0000256" key="1">
    <source>
        <dbReference type="ARBA" id="ARBA00004477"/>
    </source>
</evidence>
<dbReference type="GO" id="GO:0042283">
    <property type="term" value="F:dolichyl pyrophosphate Glc1Man9GlcNAc2 alpha-1,3-glucosyltransferase activity"/>
    <property type="evidence" value="ECO:0007669"/>
    <property type="project" value="TreeGrafter"/>
</dbReference>
<dbReference type="Proteomes" id="UP000242188">
    <property type="component" value="Unassembled WGS sequence"/>
</dbReference>
<name>A0A210QT88_MIZYE</name>
<feature type="transmembrane region" description="Helical" evidence="10">
    <location>
        <begin position="483"/>
        <end position="504"/>
    </location>
</feature>
<keyword evidence="4 10" id="KW-0328">Glycosyltransferase</keyword>
<feature type="transmembrane region" description="Helical" evidence="10">
    <location>
        <begin position="231"/>
        <end position="252"/>
    </location>
</feature>
<feature type="transmembrane region" description="Helical" evidence="10">
    <location>
        <begin position="397"/>
        <end position="414"/>
    </location>
</feature>
<feature type="transmembrane region" description="Helical" evidence="10">
    <location>
        <begin position="420"/>
        <end position="437"/>
    </location>
</feature>
<dbReference type="Pfam" id="PF03155">
    <property type="entry name" value="Alg6_Alg8"/>
    <property type="match status" value="1"/>
</dbReference>
<evidence type="ECO:0000256" key="9">
    <source>
        <dbReference type="ARBA" id="ARBA00023136"/>
    </source>
</evidence>
<feature type="chain" id="PRO_5012397248" description="Alpha-1,3-glucosyltransferase" evidence="11">
    <location>
        <begin position="17"/>
        <end position="522"/>
    </location>
</feature>
<dbReference type="AlphaFoldDB" id="A0A210QT88"/>
<feature type="transmembrane region" description="Helical" evidence="10">
    <location>
        <begin position="131"/>
        <end position="152"/>
    </location>
</feature>
<feature type="signal peptide" evidence="11">
    <location>
        <begin position="1"/>
        <end position="16"/>
    </location>
</feature>
<feature type="transmembrane region" description="Helical" evidence="10">
    <location>
        <begin position="353"/>
        <end position="370"/>
    </location>
</feature>
<dbReference type="PANTHER" id="PTHR12413">
    <property type="entry name" value="DOLICHYL GLYCOSYLTRANSFERASE"/>
    <property type="match status" value="1"/>
</dbReference>
<evidence type="ECO:0000256" key="10">
    <source>
        <dbReference type="RuleBase" id="RU363110"/>
    </source>
</evidence>
<keyword evidence="13" id="KW-1185">Reference proteome</keyword>
<proteinExistence type="inferred from homology"/>
<comment type="subcellular location">
    <subcellularLocation>
        <location evidence="1 10">Endoplasmic reticulum membrane</location>
        <topology evidence="1 10">Multi-pass membrane protein</topology>
    </subcellularLocation>
</comment>
<feature type="transmembrane region" description="Helical" evidence="10">
    <location>
        <begin position="327"/>
        <end position="346"/>
    </location>
</feature>
<feature type="transmembrane region" description="Helical" evidence="10">
    <location>
        <begin position="94"/>
        <end position="111"/>
    </location>
</feature>
<dbReference type="OrthoDB" id="1689333at2759"/>
<evidence type="ECO:0000256" key="11">
    <source>
        <dbReference type="SAM" id="SignalP"/>
    </source>
</evidence>
<evidence type="ECO:0000256" key="4">
    <source>
        <dbReference type="ARBA" id="ARBA00022676"/>
    </source>
</evidence>
<feature type="transmembrane region" description="Helical" evidence="10">
    <location>
        <begin position="195"/>
        <end position="211"/>
    </location>
</feature>
<evidence type="ECO:0000256" key="5">
    <source>
        <dbReference type="ARBA" id="ARBA00022679"/>
    </source>
</evidence>
<keyword evidence="5 10" id="KW-0808">Transferase</keyword>
<evidence type="ECO:0000256" key="3">
    <source>
        <dbReference type="ARBA" id="ARBA00008715"/>
    </source>
</evidence>
<keyword evidence="11" id="KW-0732">Signal</keyword>
<sequence>MATLWIVAAGVTCLKALLIPSYKSTDFEVHRNWLAITNKLPVKKWYYENRSEWTLDYPPFFAWFEFALSKIAYYFDPKMLNVKNLSYASDETILFQRLSVIVTDLVFIYAVKEFCSKFVKLRRRDEDDDDVMENPSVVLGVLLICNCGLLIVDHIHFQYNGFLFGLMMLSVTHMYEEKYIRSAFWFAVLLNCKHIYLYIAPAYFVYLLRCYCFQSTAAGRIRWLSFSPLRLIALGLVVISVFGISFGPFIYLNQLPQVVSRLFPFKRGLCHAYWAPNFWALYNIADKGAAIVARKLELVNVTTNKAVMTGGLVQEFEHSILPSIPPIVTLAATVLSILPVLLNLWWSPKGPRSFLRALILCAFGSFMFGWHVHEKAILLIILPMSLLVVEKKKDAQLFLVLSTVGHYSLFPLLYTPTESVIKVVLVLIFTLYAFTSLGNIHRFPWSIPLPLLSKLESVYLLGILPLEVFNSIGHPLLGLSHKLHFLPLMLTSVYCALGVTYCWLKFYWLTFQEKPLVHPKSL</sequence>
<reference evidence="12 13" key="1">
    <citation type="journal article" date="2017" name="Nat. Ecol. Evol.">
        <title>Scallop genome provides insights into evolution of bilaterian karyotype and development.</title>
        <authorList>
            <person name="Wang S."/>
            <person name="Zhang J."/>
            <person name="Jiao W."/>
            <person name="Li J."/>
            <person name="Xun X."/>
            <person name="Sun Y."/>
            <person name="Guo X."/>
            <person name="Huan P."/>
            <person name="Dong B."/>
            <person name="Zhang L."/>
            <person name="Hu X."/>
            <person name="Sun X."/>
            <person name="Wang J."/>
            <person name="Zhao C."/>
            <person name="Wang Y."/>
            <person name="Wang D."/>
            <person name="Huang X."/>
            <person name="Wang R."/>
            <person name="Lv J."/>
            <person name="Li Y."/>
            <person name="Zhang Z."/>
            <person name="Liu B."/>
            <person name="Lu W."/>
            <person name="Hui Y."/>
            <person name="Liang J."/>
            <person name="Zhou Z."/>
            <person name="Hou R."/>
            <person name="Li X."/>
            <person name="Liu Y."/>
            <person name="Li H."/>
            <person name="Ning X."/>
            <person name="Lin Y."/>
            <person name="Zhao L."/>
            <person name="Xing Q."/>
            <person name="Dou J."/>
            <person name="Li Y."/>
            <person name="Mao J."/>
            <person name="Guo H."/>
            <person name="Dou H."/>
            <person name="Li T."/>
            <person name="Mu C."/>
            <person name="Jiang W."/>
            <person name="Fu Q."/>
            <person name="Fu X."/>
            <person name="Miao Y."/>
            <person name="Liu J."/>
            <person name="Yu Q."/>
            <person name="Li R."/>
            <person name="Liao H."/>
            <person name="Li X."/>
            <person name="Kong Y."/>
            <person name="Jiang Z."/>
            <person name="Chourrout D."/>
            <person name="Li R."/>
            <person name="Bao Z."/>
        </authorList>
    </citation>
    <scope>NUCLEOTIDE SEQUENCE [LARGE SCALE GENOMIC DNA]</scope>
    <source>
        <strain evidence="12 13">PY_sf001</strain>
    </source>
</reference>
<evidence type="ECO:0000313" key="12">
    <source>
        <dbReference type="EMBL" id="OWF51951.1"/>
    </source>
</evidence>
<organism evidence="12 13">
    <name type="scientific">Mizuhopecten yessoensis</name>
    <name type="common">Japanese scallop</name>
    <name type="synonym">Patinopecten yessoensis</name>
    <dbReference type="NCBI Taxonomy" id="6573"/>
    <lineage>
        <taxon>Eukaryota</taxon>
        <taxon>Metazoa</taxon>
        <taxon>Spiralia</taxon>
        <taxon>Lophotrochozoa</taxon>
        <taxon>Mollusca</taxon>
        <taxon>Bivalvia</taxon>
        <taxon>Autobranchia</taxon>
        <taxon>Pteriomorphia</taxon>
        <taxon>Pectinida</taxon>
        <taxon>Pectinoidea</taxon>
        <taxon>Pectinidae</taxon>
        <taxon>Mizuhopecten</taxon>
    </lineage>
</organism>
<comment type="similarity">
    <text evidence="3 10">Belongs to the ALG6/ALG8 glucosyltransferase family.</text>
</comment>
<dbReference type="PANTHER" id="PTHR12413:SF2">
    <property type="entry name" value="DOLICHYL PYROPHOSPHATE GLC1MAN9GLCNAC2 ALPHA-1,3-GLUCOSYLTRANSFERASE-RELATED"/>
    <property type="match status" value="1"/>
</dbReference>
<keyword evidence="8 10" id="KW-1133">Transmembrane helix</keyword>
<evidence type="ECO:0000313" key="13">
    <source>
        <dbReference type="Proteomes" id="UP000242188"/>
    </source>
</evidence>
<protein>
    <recommendedName>
        <fullName evidence="10">Alpha-1,3-glucosyltransferase</fullName>
        <ecNumber evidence="10">2.4.1.-</ecNumber>
    </recommendedName>
</protein>
<dbReference type="GO" id="GO:0005789">
    <property type="term" value="C:endoplasmic reticulum membrane"/>
    <property type="evidence" value="ECO:0007669"/>
    <property type="project" value="UniProtKB-SubCell"/>
</dbReference>
<dbReference type="UniPathway" id="UPA00378"/>
<comment type="caution">
    <text evidence="12">The sequence shown here is derived from an EMBL/GenBank/DDBJ whole genome shotgun (WGS) entry which is preliminary data.</text>
</comment>
<dbReference type="STRING" id="6573.A0A210QT88"/>
<dbReference type="EC" id="2.4.1.-" evidence="10"/>
<comment type="pathway">
    <text evidence="2 10">Protein modification; protein glycosylation.</text>
</comment>
<keyword evidence="6 10" id="KW-0812">Transmembrane</keyword>